<gene>
    <name evidence="2" type="ORF">F4V43_04580</name>
</gene>
<dbReference type="AlphaFoldDB" id="A0A5J5GE30"/>
<dbReference type="EMBL" id="VYKK01000005">
    <property type="protein sequence ID" value="KAA9006240.1"/>
    <property type="molecule type" value="Genomic_DNA"/>
</dbReference>
<reference evidence="2 3" key="1">
    <citation type="submission" date="2019-09" db="EMBL/GenBank/DDBJ databases">
        <title>Bacillus ochoae sp. nov., Paenibacillus whitsoniae sp. nov., Paenibacillus spiritus sp. nov. Isolated from the Mars Exploration Rover during spacecraft assembly.</title>
        <authorList>
            <person name="Seuylemezian A."/>
            <person name="Vaishampayan P."/>
        </authorList>
    </citation>
    <scope>NUCLEOTIDE SEQUENCE [LARGE SCALE GENOMIC DNA]</scope>
    <source>
        <strain evidence="2 3">MER_111</strain>
    </source>
</reference>
<evidence type="ECO:0000313" key="2">
    <source>
        <dbReference type="EMBL" id="KAA9006240.1"/>
    </source>
</evidence>
<feature type="chain" id="PRO_5039729225" description="6-bladed beta-propeller" evidence="1">
    <location>
        <begin position="27"/>
        <end position="384"/>
    </location>
</feature>
<comment type="caution">
    <text evidence="2">The sequence shown here is derived from an EMBL/GenBank/DDBJ whole genome shotgun (WGS) entry which is preliminary data.</text>
</comment>
<keyword evidence="1" id="KW-0732">Signal</keyword>
<evidence type="ECO:0000313" key="3">
    <source>
        <dbReference type="Proteomes" id="UP000367750"/>
    </source>
</evidence>
<keyword evidence="3" id="KW-1185">Reference proteome</keyword>
<dbReference type="Proteomes" id="UP000367750">
    <property type="component" value="Unassembled WGS sequence"/>
</dbReference>
<dbReference type="SUPFAM" id="SSF50969">
    <property type="entry name" value="YVTN repeat-like/Quinoprotein amine dehydrogenase"/>
    <property type="match status" value="1"/>
</dbReference>
<name>A0A5J5GE30_9BACL</name>
<dbReference type="OrthoDB" id="2525351at2"/>
<evidence type="ECO:0008006" key="4">
    <source>
        <dbReference type="Google" id="ProtNLM"/>
    </source>
</evidence>
<dbReference type="InterPro" id="IPR011044">
    <property type="entry name" value="Quino_amine_DH_bsu"/>
</dbReference>
<organism evidence="2 3">
    <name type="scientific">Paenibacillus spiritus</name>
    <dbReference type="NCBI Taxonomy" id="2496557"/>
    <lineage>
        <taxon>Bacteria</taxon>
        <taxon>Bacillati</taxon>
        <taxon>Bacillota</taxon>
        <taxon>Bacilli</taxon>
        <taxon>Bacillales</taxon>
        <taxon>Paenibacillaceae</taxon>
        <taxon>Paenibacillus</taxon>
    </lineage>
</organism>
<protein>
    <recommendedName>
        <fullName evidence="4">6-bladed beta-propeller</fullName>
    </recommendedName>
</protein>
<dbReference type="RefSeq" id="WP_150457071.1">
    <property type="nucleotide sequence ID" value="NZ_VYKK01000005.1"/>
</dbReference>
<sequence>MRTRLTPLIIGSICLASLVLCRTSLSAPTASANSAASPASAILSSALSDNGSQVYPVDNRSVLVRVDNRIDAAKDRLVLVDLQDGTLIKDLSSNQDILDVHTLSHPNKLIVISRSSSGKIIKLVYNDQGTQLRSFQYPISVDSSAEAKWAAPYGKVNERLMIRTGSKFSLYEPASKSALAIWNASLDDNSGYEFLQIDDWDFAAYPYLAIKYYLQGIMSDSYEVQTVNLYSRSAAVLNRPSYNTRLQIVDRNKLELWSSYTYSDTPSGNSPVPKPAERQAFHSLYLLNSGQFLRQDTHLFNQTPGRISGWKTQLSGAYVCVQDLGTGAWSLYNRISGVPIALNQSGLPSPWLFLSYDPDARAAYFLFSSQESSNPPSVKKVLLP</sequence>
<proteinExistence type="predicted"/>
<evidence type="ECO:0000256" key="1">
    <source>
        <dbReference type="SAM" id="SignalP"/>
    </source>
</evidence>
<accession>A0A5J5GE30</accession>
<feature type="signal peptide" evidence="1">
    <location>
        <begin position="1"/>
        <end position="26"/>
    </location>
</feature>